<name>A0ABR0V161_REHGL</name>
<sequence>MGENYSSSEEKHAVGRSSLIKFLVSQPTFSTWSSRDEALHFLIQVTHTELEDNSVEQELVDCDTSYDEGCNGGLLDYAFQFIIKNRGIDTEVDYPYTGMDGRCDTYGRNAKVVSIDSYEDIPANNENALKKAVANQPVSVAIEAGGRAFQLYESVIDSLLNNTFLSETGNGNDALYK</sequence>
<evidence type="ECO:0000313" key="4">
    <source>
        <dbReference type="Proteomes" id="UP001318860"/>
    </source>
</evidence>
<dbReference type="Pfam" id="PF00112">
    <property type="entry name" value="Peptidase_C1"/>
    <property type="match status" value="1"/>
</dbReference>
<accession>A0ABR0V161</accession>
<dbReference type="PANTHER" id="PTHR12411">
    <property type="entry name" value="CYSTEINE PROTEASE FAMILY C1-RELATED"/>
    <property type="match status" value="1"/>
</dbReference>
<evidence type="ECO:0000256" key="1">
    <source>
        <dbReference type="ARBA" id="ARBA00008455"/>
    </source>
</evidence>
<reference evidence="3 4" key="1">
    <citation type="journal article" date="2021" name="Comput. Struct. Biotechnol. J.">
        <title>De novo genome assembly of the potent medicinal plant Rehmannia glutinosa using nanopore technology.</title>
        <authorList>
            <person name="Ma L."/>
            <person name="Dong C."/>
            <person name="Song C."/>
            <person name="Wang X."/>
            <person name="Zheng X."/>
            <person name="Niu Y."/>
            <person name="Chen S."/>
            <person name="Feng W."/>
        </authorList>
    </citation>
    <scope>NUCLEOTIDE SEQUENCE [LARGE SCALE GENOMIC DNA]</scope>
    <source>
        <strain evidence="3">DH-2019</strain>
    </source>
</reference>
<protein>
    <recommendedName>
        <fullName evidence="2">Peptidase C1A papain C-terminal domain-containing protein</fullName>
    </recommendedName>
</protein>
<dbReference type="SMART" id="SM00645">
    <property type="entry name" value="Pept_C1"/>
    <property type="match status" value="1"/>
</dbReference>
<comment type="caution">
    <text evidence="3">The sequence shown here is derived from an EMBL/GenBank/DDBJ whole genome shotgun (WGS) entry which is preliminary data.</text>
</comment>
<comment type="similarity">
    <text evidence="1">Belongs to the peptidase C1 family.</text>
</comment>
<dbReference type="Gene3D" id="3.90.70.10">
    <property type="entry name" value="Cysteine proteinases"/>
    <property type="match status" value="1"/>
</dbReference>
<evidence type="ECO:0000313" key="3">
    <source>
        <dbReference type="EMBL" id="KAK6128296.1"/>
    </source>
</evidence>
<evidence type="ECO:0000259" key="2">
    <source>
        <dbReference type="SMART" id="SM00645"/>
    </source>
</evidence>
<dbReference type="SUPFAM" id="SSF54001">
    <property type="entry name" value="Cysteine proteinases"/>
    <property type="match status" value="1"/>
</dbReference>
<proteinExistence type="inferred from homology"/>
<organism evidence="3 4">
    <name type="scientific">Rehmannia glutinosa</name>
    <name type="common">Chinese foxglove</name>
    <dbReference type="NCBI Taxonomy" id="99300"/>
    <lineage>
        <taxon>Eukaryota</taxon>
        <taxon>Viridiplantae</taxon>
        <taxon>Streptophyta</taxon>
        <taxon>Embryophyta</taxon>
        <taxon>Tracheophyta</taxon>
        <taxon>Spermatophyta</taxon>
        <taxon>Magnoliopsida</taxon>
        <taxon>eudicotyledons</taxon>
        <taxon>Gunneridae</taxon>
        <taxon>Pentapetalae</taxon>
        <taxon>asterids</taxon>
        <taxon>lamiids</taxon>
        <taxon>Lamiales</taxon>
        <taxon>Orobanchaceae</taxon>
        <taxon>Rehmannieae</taxon>
        <taxon>Rehmannia</taxon>
    </lineage>
</organism>
<dbReference type="EMBL" id="JABTTQ020001775">
    <property type="protein sequence ID" value="KAK6128296.1"/>
    <property type="molecule type" value="Genomic_DNA"/>
</dbReference>
<feature type="domain" description="Peptidase C1A papain C-terminal" evidence="2">
    <location>
        <begin position="21"/>
        <end position="175"/>
    </location>
</feature>
<dbReference type="Proteomes" id="UP001318860">
    <property type="component" value="Unassembled WGS sequence"/>
</dbReference>
<gene>
    <name evidence="3" type="ORF">DH2020_037965</name>
</gene>
<keyword evidence="4" id="KW-1185">Reference proteome</keyword>
<dbReference type="InterPro" id="IPR038765">
    <property type="entry name" value="Papain-like_cys_pep_sf"/>
</dbReference>
<dbReference type="InterPro" id="IPR013128">
    <property type="entry name" value="Peptidase_C1A"/>
</dbReference>
<dbReference type="InterPro" id="IPR000668">
    <property type="entry name" value="Peptidase_C1A_C"/>
</dbReference>